<reference evidence="1 2" key="1">
    <citation type="submission" date="2016-10" db="EMBL/GenBank/DDBJ databases">
        <authorList>
            <person name="de Groot N.N."/>
        </authorList>
    </citation>
    <scope>NUCLEOTIDE SEQUENCE [LARGE SCALE GENOMIC DNA]</scope>
    <source>
        <strain evidence="1 2">DSM 45610</strain>
    </source>
</reference>
<organism evidence="1 2">
    <name type="scientific">Marininema mesophilum</name>
    <dbReference type="NCBI Taxonomy" id="1048340"/>
    <lineage>
        <taxon>Bacteria</taxon>
        <taxon>Bacillati</taxon>
        <taxon>Bacillota</taxon>
        <taxon>Bacilli</taxon>
        <taxon>Bacillales</taxon>
        <taxon>Thermoactinomycetaceae</taxon>
        <taxon>Marininema</taxon>
    </lineage>
</organism>
<keyword evidence="2" id="KW-1185">Reference proteome</keyword>
<dbReference type="AlphaFoldDB" id="A0A1H2ZZ29"/>
<accession>A0A1H2ZZ29</accession>
<name>A0A1H2ZZ29_9BACL</name>
<evidence type="ECO:0000313" key="1">
    <source>
        <dbReference type="EMBL" id="SDX22441.1"/>
    </source>
</evidence>
<protein>
    <submittedName>
        <fullName evidence="1">Uncharacterized protein</fullName>
    </submittedName>
</protein>
<sequence length="31" mass="3477">MAVIIKNKGYDYGRIRTMPTSEALIAKELPP</sequence>
<dbReference type="Proteomes" id="UP000198534">
    <property type="component" value="Unassembled WGS sequence"/>
</dbReference>
<proteinExistence type="predicted"/>
<dbReference type="EMBL" id="FNNQ01000012">
    <property type="protein sequence ID" value="SDX22441.1"/>
    <property type="molecule type" value="Genomic_DNA"/>
</dbReference>
<evidence type="ECO:0000313" key="2">
    <source>
        <dbReference type="Proteomes" id="UP000198534"/>
    </source>
</evidence>
<gene>
    <name evidence="1" type="ORF">SAMN05444487_11257</name>
</gene>